<proteinExistence type="predicted"/>
<sequence length="262" mass="28922">MRLQILQIMATYKKTGSKVKKSQENIDEKSTTAEVFNTLDETASKSEQWVIKNQKIILIALAAIVVGILGYLAYHKYVDGPKEKEAADELAFPKAYFEDAMANSVAADSLYTLALNGADGKYGFVDVANEYSGTKAGNLANYYAGLSYLKLKKYKEAIDYLEDFSSDDELLGPIAKGAIGDAFADINQPEDALDYYLKAADLKDNNFSSPLFLFKAGNTALEIGKNSKALDIFNRIKNDYPLSDEAKNIDIYIKKATFASEK</sequence>
<dbReference type="AlphaFoldDB" id="A0A1I6SJV6"/>
<keyword evidence="3" id="KW-1185">Reference proteome</keyword>
<reference evidence="3" key="1">
    <citation type="submission" date="2016-10" db="EMBL/GenBank/DDBJ databases">
        <authorList>
            <person name="Varghese N."/>
            <person name="Submissions S."/>
        </authorList>
    </citation>
    <scope>NUCLEOTIDE SEQUENCE [LARGE SCALE GENOMIC DNA]</scope>
    <source>
        <strain evidence="3">DSM 24450</strain>
    </source>
</reference>
<dbReference type="Pfam" id="PF13174">
    <property type="entry name" value="TPR_6"/>
    <property type="match status" value="2"/>
</dbReference>
<dbReference type="STRING" id="593133.SAMN04488006_3101"/>
<dbReference type="Proteomes" id="UP000199312">
    <property type="component" value="Unassembled WGS sequence"/>
</dbReference>
<evidence type="ECO:0000256" key="1">
    <source>
        <dbReference type="SAM" id="Phobius"/>
    </source>
</evidence>
<dbReference type="EMBL" id="FOZP01000009">
    <property type="protein sequence ID" value="SFS77130.1"/>
    <property type="molecule type" value="Genomic_DNA"/>
</dbReference>
<organism evidence="2 3">
    <name type="scientific">Lutibacter maritimus</name>
    <dbReference type="NCBI Taxonomy" id="593133"/>
    <lineage>
        <taxon>Bacteria</taxon>
        <taxon>Pseudomonadati</taxon>
        <taxon>Bacteroidota</taxon>
        <taxon>Flavobacteriia</taxon>
        <taxon>Flavobacteriales</taxon>
        <taxon>Flavobacteriaceae</taxon>
        <taxon>Lutibacter</taxon>
    </lineage>
</organism>
<evidence type="ECO:0000313" key="3">
    <source>
        <dbReference type="Proteomes" id="UP000199312"/>
    </source>
</evidence>
<keyword evidence="1" id="KW-0472">Membrane</keyword>
<dbReference type="SUPFAM" id="SSF48452">
    <property type="entry name" value="TPR-like"/>
    <property type="match status" value="1"/>
</dbReference>
<dbReference type="Gene3D" id="1.25.40.10">
    <property type="entry name" value="Tetratricopeptide repeat domain"/>
    <property type="match status" value="1"/>
</dbReference>
<accession>A0A1I6SJV6</accession>
<dbReference type="InterPro" id="IPR011990">
    <property type="entry name" value="TPR-like_helical_dom_sf"/>
</dbReference>
<dbReference type="InterPro" id="IPR019734">
    <property type="entry name" value="TPR_rpt"/>
</dbReference>
<name>A0A1I6SJV6_9FLAO</name>
<keyword evidence="1" id="KW-0812">Transmembrane</keyword>
<protein>
    <submittedName>
        <fullName evidence="2">Tetratricopeptide repeat-containing protein</fullName>
    </submittedName>
</protein>
<evidence type="ECO:0000313" key="2">
    <source>
        <dbReference type="EMBL" id="SFS77130.1"/>
    </source>
</evidence>
<keyword evidence="1" id="KW-1133">Transmembrane helix</keyword>
<gene>
    <name evidence="2" type="ORF">SAMN04488006_3101</name>
</gene>
<feature type="transmembrane region" description="Helical" evidence="1">
    <location>
        <begin position="56"/>
        <end position="74"/>
    </location>
</feature>